<dbReference type="EMBL" id="AJ441119">
    <property type="protein sequence ID" value="CAD29618.1"/>
    <property type="molecule type" value="mRNA"/>
</dbReference>
<dbReference type="SUPFAM" id="SSF49503">
    <property type="entry name" value="Cupredoxins"/>
    <property type="match status" value="1"/>
</dbReference>
<reference evidence="7" key="6">
    <citation type="submission" date="2016-05" db="EMBL/GenBank/DDBJ databases">
        <authorList>
            <person name="Krishnakumar V."/>
            <person name="Cheng C.-Y."/>
            <person name="Chan A.P."/>
            <person name="Schobel S."/>
            <person name="Kim M."/>
            <person name="Ferlanti E.S."/>
            <person name="Belyaeva I."/>
            <person name="Rosen B.D."/>
            <person name="Micklem G."/>
            <person name="Miller J.R."/>
            <person name="Vaughn M."/>
            <person name="Town C.D."/>
        </authorList>
    </citation>
    <scope>NUCLEOTIDE SEQUENCE</scope>
</reference>
<reference evidence="9" key="7">
    <citation type="journal article" date="2017" name="Plant J.">
        <title>Araport11: a complete reannotation of the Arabidopsis thaliana reference genome.</title>
        <authorList>
            <person name="Cheng C.Y."/>
            <person name="Krishnakumar V."/>
            <person name="Chan A.P."/>
            <person name="Thibaud-Nissen F."/>
            <person name="Schobel S."/>
            <person name="Town C.D."/>
        </authorList>
    </citation>
    <scope>GENOME REANNOTATION</scope>
    <source>
        <strain evidence="9">cv. Columbia</strain>
    </source>
</reference>
<name>Q9XIL0_ARATH</name>
<dbReference type="Gene3D" id="2.60.40.420">
    <property type="entry name" value="Cupredoxins - blue copper proteins"/>
    <property type="match status" value="1"/>
</dbReference>
<keyword evidence="9" id="KW-1185">Reference proteome</keyword>
<dbReference type="AlphaFoldDB" id="Q9XIL0"/>
<dbReference type="STRING" id="3702.Q9XIL0"/>
<dbReference type="ExpressionAtlas" id="Q9XIL0">
    <property type="expression patterns" value="differential"/>
</dbReference>
<dbReference type="KEGG" id="ath:AT2G15770"/>
<dbReference type="TAIR" id="AT2G15770"/>
<reference evidence="7" key="5">
    <citation type="submission" date="2011-02" db="EMBL/GenBank/DDBJ databases">
        <authorList>
            <consortium name="TAIR"/>
            <person name="Swarbreck D."/>
            <person name="Lamesch P."/>
            <person name="Wilks C."/>
            <person name="Huala E."/>
        </authorList>
    </citation>
    <scope>NUCLEOTIDE SEQUENCE</scope>
</reference>
<evidence type="ECO:0000313" key="8">
    <source>
        <dbReference type="EMBL" id="CAD29618.1"/>
    </source>
</evidence>
<reference evidence="6" key="3">
    <citation type="submission" date="2002-02" db="EMBL/GenBank/DDBJ databases">
        <authorList>
            <person name="Town C.D."/>
            <person name="Kaul S."/>
        </authorList>
    </citation>
    <scope>NUCLEOTIDE SEQUENCE</scope>
</reference>
<feature type="transmembrane region" description="Helical" evidence="2">
    <location>
        <begin position="263"/>
        <end position="282"/>
    </location>
</feature>
<keyword evidence="3" id="KW-0732">Signal</keyword>
<dbReference type="GeneID" id="816072"/>
<reference evidence="7 9" key="1">
    <citation type="journal article" date="1999" name="Nature">
        <title>Sequence and analysis of chromosome 2 of the plant Arabidopsis thaliana.</title>
        <authorList>
            <person name="Lin X."/>
            <person name="Kaul S."/>
            <person name="Rounsley S."/>
            <person name="Shea T.P."/>
            <person name="Benito M.I."/>
            <person name="Town C.D."/>
            <person name="Fujii C.Y."/>
            <person name="Mason T."/>
            <person name="Bowman C.L."/>
            <person name="Barnstead M."/>
            <person name="Feldblyum T.V."/>
            <person name="Buell C.R."/>
            <person name="Ketchum K.A."/>
            <person name="Lee J."/>
            <person name="Ronning C.M."/>
            <person name="Koo H.L."/>
            <person name="Moffat K.S."/>
            <person name="Cronin L.A."/>
            <person name="Shen M."/>
            <person name="Pai G."/>
            <person name="Van Aken S."/>
            <person name="Umayam L."/>
            <person name="Tallon L.J."/>
            <person name="Gill J.E."/>
            <person name="Adams M.D."/>
            <person name="Carrera A.J."/>
            <person name="Creasy T.H."/>
            <person name="Goodman H.M."/>
            <person name="Somerville C.R."/>
            <person name="Copenhaver G.P."/>
            <person name="Preuss D."/>
            <person name="Nierman W.C."/>
            <person name="White O."/>
            <person name="Eisen J.A."/>
            <person name="Salzberg S.L."/>
            <person name="Fraser C.M."/>
            <person name="Venter J.C."/>
        </authorList>
    </citation>
    <scope>NUCLEOTIDE SEQUENCE [LARGE SCALE GENOMIC DNA]</scope>
    <source>
        <strain evidence="9">cv. Columbia</strain>
    </source>
</reference>
<feature type="region of interest" description="Disordered" evidence="1">
    <location>
        <begin position="123"/>
        <end position="146"/>
    </location>
</feature>
<dbReference type="InterPro" id="IPR003245">
    <property type="entry name" value="Phytocyanin_dom"/>
</dbReference>
<feature type="compositionally biased region" description="Gly residues" evidence="1">
    <location>
        <begin position="81"/>
        <end position="95"/>
    </location>
</feature>
<evidence type="ECO:0000313" key="6">
    <source>
        <dbReference type="EMBL" id="AAD41987.1"/>
    </source>
</evidence>
<feature type="region of interest" description="Disordered" evidence="1">
    <location>
        <begin position="44"/>
        <end position="106"/>
    </location>
</feature>
<keyword evidence="2" id="KW-1133">Transmembrane helix</keyword>
<dbReference type="OMA" id="DYKEWAS"/>
<feature type="domain" description="Phytocyanin" evidence="4">
    <location>
        <begin position="144"/>
        <end position="256"/>
    </location>
</feature>
<dbReference type="PROSITE" id="PS51485">
    <property type="entry name" value="PHYTOCYANIN"/>
    <property type="match status" value="1"/>
</dbReference>
<evidence type="ECO:0000259" key="4">
    <source>
        <dbReference type="PROSITE" id="PS51485"/>
    </source>
</evidence>
<keyword evidence="2" id="KW-0472">Membrane</keyword>
<sequence>MALSGSQKKLLILVVAIACLSSSGAEAWSWSWSYGSGWGWGSDGSSTSSSGTGSDSDGSSWSWGSDDNSGSGLGSNSNNGSGWGWGTGSNRGSGSGSSTNPDGSRRSWNWSLKSGWSWSWGSNDNDSNSSGSDSGSGLDRETPKKIIVGGSDGWKKGLDYKDWASKNAPFYVNDVLVFKYDKSAKRRNNVYLFKDRWSYMNCDIKNARKIGSTRKGSEESFNFTLKKIQPYFFASGEHDGDYCRNHNMKFTIFPVLTVLIKSYHVFMLGFLFVLFCFGYEIFEFDHDLVHDWLGFKSDLQP</sequence>
<evidence type="ECO:0000313" key="5">
    <source>
        <dbReference type="Araport" id="AT2G15770"/>
    </source>
</evidence>
<feature type="compositionally biased region" description="Low complexity" evidence="1">
    <location>
        <begin position="123"/>
        <end position="137"/>
    </location>
</feature>
<feature type="signal peptide" evidence="3">
    <location>
        <begin position="1"/>
        <end position="27"/>
    </location>
</feature>
<reference evidence="8" key="4">
    <citation type="submission" date="2002-04" db="EMBL/GenBank/DDBJ databases">
        <title>Nucleotide sequence of the putative Arabidopsis ARF30.</title>
        <authorList>
            <person name="Sessa G."/>
            <person name="Carabelli M."/>
            <person name="Ciarbelli A.R."/>
            <person name="Ruzza V."/>
            <person name="Steindler C."/>
            <person name="Ruberti I."/>
        </authorList>
    </citation>
    <scope>NUCLEOTIDE SEQUENCE</scope>
</reference>
<evidence type="ECO:0000313" key="7">
    <source>
        <dbReference type="EMBL" id="AEC06436.1"/>
    </source>
</evidence>
<feature type="compositionally biased region" description="Low complexity" evidence="1">
    <location>
        <begin position="44"/>
        <end position="80"/>
    </location>
</feature>
<dbReference type="EMBL" id="AC006438">
    <property type="protein sequence ID" value="AAD41987.1"/>
    <property type="molecule type" value="Genomic_DNA"/>
</dbReference>
<dbReference type="InterPro" id="IPR008972">
    <property type="entry name" value="Cupredoxin"/>
</dbReference>
<evidence type="ECO:0000313" key="9">
    <source>
        <dbReference type="Proteomes" id="UP000006548"/>
    </source>
</evidence>
<accession>Q9XIL0</accession>
<dbReference type="PIR" id="B84533">
    <property type="entry name" value="B84533"/>
</dbReference>
<evidence type="ECO:0000256" key="3">
    <source>
        <dbReference type="SAM" id="SignalP"/>
    </source>
</evidence>
<dbReference type="HOGENOM" id="CLU_069720_0_0_1"/>
<dbReference type="eggNOG" id="ENOG502S16H">
    <property type="taxonomic scope" value="Eukaryota"/>
</dbReference>
<reference evidence="6" key="2">
    <citation type="submission" date="2000-03" db="EMBL/GenBank/DDBJ databases">
        <authorList>
            <person name="Lin X."/>
            <person name="Kaul S."/>
            <person name="Shea T.P."/>
            <person name="Fujii C.Y."/>
            <person name="Shen M."/>
            <person name="VanAken S.E."/>
            <person name="Barnstead M.E."/>
            <person name="Mason T.M."/>
            <person name="Bowman C.L."/>
            <person name="Ronning C.M."/>
            <person name="Benito M.-I."/>
            <person name="Carrera A.J."/>
            <person name="Creasy T.H."/>
            <person name="Buell C.R."/>
            <person name="Town C.D."/>
            <person name="Nierman W.C."/>
            <person name="Fraser C.M."/>
            <person name="Venter J.C."/>
        </authorList>
    </citation>
    <scope>NUCLEOTIDE SEQUENCE</scope>
</reference>
<feature type="chain" id="PRO_5014313374" evidence="3">
    <location>
        <begin position="28"/>
        <end position="301"/>
    </location>
</feature>
<dbReference type="Araport" id="AT2G15770"/>
<keyword evidence="2" id="KW-0812">Transmembrane</keyword>
<evidence type="ECO:0000256" key="2">
    <source>
        <dbReference type="SAM" id="Phobius"/>
    </source>
</evidence>
<dbReference type="PANTHER" id="PTHR34052">
    <property type="entry name" value="GLYCINE-RICH PROTEIN-LIKE"/>
    <property type="match status" value="1"/>
</dbReference>
<organism evidence="6">
    <name type="scientific">Arabidopsis thaliana</name>
    <name type="common">Mouse-ear cress</name>
    <dbReference type="NCBI Taxonomy" id="3702"/>
    <lineage>
        <taxon>Eukaryota</taxon>
        <taxon>Viridiplantae</taxon>
        <taxon>Streptophyta</taxon>
        <taxon>Embryophyta</taxon>
        <taxon>Tracheophyta</taxon>
        <taxon>Spermatophyta</taxon>
        <taxon>Magnoliopsida</taxon>
        <taxon>eudicotyledons</taxon>
        <taxon>Gunneridae</taxon>
        <taxon>Pentapetalae</taxon>
        <taxon>rosids</taxon>
        <taxon>malvids</taxon>
        <taxon>Brassicales</taxon>
        <taxon>Brassicaceae</taxon>
        <taxon>Camelineae</taxon>
        <taxon>Arabidopsis</taxon>
    </lineage>
</organism>
<dbReference type="Proteomes" id="UP000006548">
    <property type="component" value="Chromosome 2"/>
</dbReference>
<dbReference type="SMR" id="Q9XIL0"/>
<dbReference type="PaxDb" id="3702-AT2G15770.1"/>
<dbReference type="PANTHER" id="PTHR34052:SF4">
    <property type="entry name" value="AUXIN RESPONSE FACTOR 30"/>
    <property type="match status" value="1"/>
</dbReference>
<dbReference type="RefSeq" id="NP_179179.1">
    <property type="nucleotide sequence ID" value="NM_127139.1"/>
</dbReference>
<dbReference type="Pfam" id="PF02298">
    <property type="entry name" value="Cu_bind_like"/>
    <property type="match status" value="1"/>
</dbReference>
<proteinExistence type="evidence at transcript level"/>
<dbReference type="EMBL" id="CP002685">
    <property type="protein sequence ID" value="AEC06436.1"/>
    <property type="molecule type" value="Genomic_DNA"/>
</dbReference>
<protein>
    <submittedName>
        <fullName evidence="8">Auxin response factor 30</fullName>
    </submittedName>
    <submittedName>
        <fullName evidence="7">Cupredoxin superfamily protein</fullName>
    </submittedName>
</protein>
<evidence type="ECO:0000256" key="1">
    <source>
        <dbReference type="SAM" id="MobiDB-lite"/>
    </source>
</evidence>
<gene>
    <name evidence="8" type="primary">arf30</name>
    <name evidence="5 7" type="ordered locus">At2g15770</name>
    <name evidence="7" type="ORF">F19G14.23</name>
    <name evidence="7" type="ORF">F19G14_23</name>
</gene>
<dbReference type="GO" id="GO:0009055">
    <property type="term" value="F:electron transfer activity"/>
    <property type="evidence" value="ECO:0007669"/>
    <property type="project" value="InterPro"/>
</dbReference>